<keyword evidence="2" id="KW-1185">Reference proteome</keyword>
<comment type="caution">
    <text evidence="1">The sequence shown here is derived from an EMBL/GenBank/DDBJ whole genome shotgun (WGS) entry which is preliminary data.</text>
</comment>
<gene>
    <name evidence="1" type="ORF">ACFQY0_20970</name>
</gene>
<name>A0ABW2LDI7_9BACT</name>
<evidence type="ECO:0000313" key="2">
    <source>
        <dbReference type="Proteomes" id="UP001596472"/>
    </source>
</evidence>
<evidence type="ECO:0000313" key="1">
    <source>
        <dbReference type="EMBL" id="MFC7339670.1"/>
    </source>
</evidence>
<dbReference type="EMBL" id="JBHTBS010000033">
    <property type="protein sequence ID" value="MFC7339670.1"/>
    <property type="molecule type" value="Genomic_DNA"/>
</dbReference>
<organism evidence="1 2">
    <name type="scientific">Haloferula chungangensis</name>
    <dbReference type="NCBI Taxonomy" id="1048331"/>
    <lineage>
        <taxon>Bacteria</taxon>
        <taxon>Pseudomonadati</taxon>
        <taxon>Verrucomicrobiota</taxon>
        <taxon>Verrucomicrobiia</taxon>
        <taxon>Verrucomicrobiales</taxon>
        <taxon>Verrucomicrobiaceae</taxon>
        <taxon>Haloferula</taxon>
    </lineage>
</organism>
<sequence length="159" mass="18740">MRDYNDLITDLDDWESHNSCEIGPDGWLAGMGSFNLAVAFSSLFWPEFVTHDDCVFMAPFRDHDAQNYQRLPTGCDDDKTRTEVTLNNQHLLDLFPNEKARPTREQVIYLGRTLKDMWQLKLNRDFPDRRMVVSFPEDYSDDLMDYEITFWQERASNQG</sequence>
<accession>A0ABW2LDI7</accession>
<reference evidence="2" key="1">
    <citation type="journal article" date="2019" name="Int. J. Syst. Evol. Microbiol.">
        <title>The Global Catalogue of Microorganisms (GCM) 10K type strain sequencing project: providing services to taxonomists for standard genome sequencing and annotation.</title>
        <authorList>
            <consortium name="The Broad Institute Genomics Platform"/>
            <consortium name="The Broad Institute Genome Sequencing Center for Infectious Disease"/>
            <person name="Wu L."/>
            <person name="Ma J."/>
        </authorList>
    </citation>
    <scope>NUCLEOTIDE SEQUENCE [LARGE SCALE GENOMIC DNA]</scope>
    <source>
        <strain evidence="2">CGMCC 4.1467</strain>
    </source>
</reference>
<proteinExistence type="predicted"/>
<protein>
    <submittedName>
        <fullName evidence="1">Uncharacterized protein</fullName>
    </submittedName>
</protein>
<dbReference type="RefSeq" id="WP_379716932.1">
    <property type="nucleotide sequence ID" value="NZ_JBHTBS010000033.1"/>
</dbReference>
<dbReference type="Proteomes" id="UP001596472">
    <property type="component" value="Unassembled WGS sequence"/>
</dbReference>